<name>A0A150P0W3_SORCE</name>
<evidence type="ECO:0000313" key="1">
    <source>
        <dbReference type="EMBL" id="KYF48527.1"/>
    </source>
</evidence>
<sequence>MRPAAVDTLLDEATLLDAPPPSSPVLTGRSIHFPVRIRSPRYAAVVRRIAQALSEGRRADAERLLSELRKTPCFSEVGGDGPCVSPTLRAQALAGALFDLATSGWDVSVEDGQVYLVAPDPSTHRSLTTSAIVTAKERVRRQMAARVAEQIQRPQTQQFILRLERARFTPSGAQSILSLIADGPALARSLQTSGAEAVRPYIQSALADDGRDPTTGLALWEIFRYFRYFWSFPVNSAPGRTVPFLIRDAGQPGHPVCGLLAIASPVPKLAVRDAALGWTAAWLEAVVAGLWLDPEDPGPRLRQIERDARRLQDALDPASVFSALSSLLGLQPARDVEAVIAGLRRLDQRERRRRAADAHRRLLADLRAEIRSGLGDICFDGFGFTCEEALDAPAKAIRRVERLGAAALERWRTSRAISVDGPVVAGRVHEEDAPRRAAREPLFRKKRAHQAARLLRGWQDIAPEPNEHPEERLRALVFGAGCSQPPASLTGGSRVAGAVRKALLQRQTRFVASQIAEVAVCGALPPYGPLLGGKLAALLSFSREVATAYHARYSRLASVITSQMAGRPVVRPADLLALTTTSFYAVGSAQYERVKLPAALGGINWRYVGLSRGHGSLHFSRETTESLQALLELETGKRLISGQFGEGPSERMRKLRDGLKHVGLNADELVTHGMGRRVYVAELRPGAALGARTGGAAWRRCAPEAEQIAAFWRARWLEPRLARSPDLLAEVATFNREAALLSVRQASAR</sequence>
<dbReference type="InterPro" id="IPR025639">
    <property type="entry name" value="DruA"/>
</dbReference>
<dbReference type="Proteomes" id="UP000075604">
    <property type="component" value="Unassembled WGS sequence"/>
</dbReference>
<accession>A0A150P0W3</accession>
<protein>
    <recommendedName>
        <fullName evidence="3">DUF4338 domain-containing protein</fullName>
    </recommendedName>
</protein>
<gene>
    <name evidence="1" type="ORF">BE04_37705</name>
</gene>
<proteinExistence type="predicted"/>
<dbReference type="EMBL" id="JELX01004376">
    <property type="protein sequence ID" value="KYF48527.1"/>
    <property type="molecule type" value="Genomic_DNA"/>
</dbReference>
<evidence type="ECO:0000313" key="2">
    <source>
        <dbReference type="Proteomes" id="UP000075604"/>
    </source>
</evidence>
<comment type="caution">
    <text evidence="1">The sequence shown here is derived from an EMBL/GenBank/DDBJ whole genome shotgun (WGS) entry which is preliminary data.</text>
</comment>
<reference evidence="1 2" key="1">
    <citation type="submission" date="2014-02" db="EMBL/GenBank/DDBJ databases">
        <title>The small core and large imbalanced accessory genome model reveals a collaborative survival strategy of Sorangium cellulosum strains in nature.</title>
        <authorList>
            <person name="Han K."/>
            <person name="Peng R."/>
            <person name="Blom J."/>
            <person name="Li Y.-Z."/>
        </authorList>
    </citation>
    <scope>NUCLEOTIDE SEQUENCE [LARGE SCALE GENOMIC DNA]</scope>
    <source>
        <strain evidence="1 2">So0157-18</strain>
    </source>
</reference>
<organism evidence="1 2">
    <name type="scientific">Sorangium cellulosum</name>
    <name type="common">Polyangium cellulosum</name>
    <dbReference type="NCBI Taxonomy" id="56"/>
    <lineage>
        <taxon>Bacteria</taxon>
        <taxon>Pseudomonadati</taxon>
        <taxon>Myxococcota</taxon>
        <taxon>Polyangia</taxon>
        <taxon>Polyangiales</taxon>
        <taxon>Polyangiaceae</taxon>
        <taxon>Sorangium</taxon>
    </lineage>
</organism>
<dbReference type="AlphaFoldDB" id="A0A150P0W3"/>
<dbReference type="Pfam" id="PF14236">
    <property type="entry name" value="DruA"/>
    <property type="match status" value="1"/>
</dbReference>
<evidence type="ECO:0008006" key="3">
    <source>
        <dbReference type="Google" id="ProtNLM"/>
    </source>
</evidence>